<dbReference type="GO" id="GO:0005634">
    <property type="term" value="C:nucleus"/>
    <property type="evidence" value="ECO:0007669"/>
    <property type="project" value="UniProtKB-SubCell"/>
</dbReference>
<comment type="subcellular location">
    <subcellularLocation>
        <location evidence="1">Nucleus</location>
    </subcellularLocation>
</comment>
<gene>
    <name evidence="8" type="ORF">TCNE_LOCUS6565</name>
</gene>
<evidence type="ECO:0000256" key="5">
    <source>
        <dbReference type="ARBA" id="ARBA00023242"/>
    </source>
</evidence>
<dbReference type="WBParaSite" id="TCNE_0000656501-mRNA-1">
    <property type="protein sequence ID" value="TCNE_0000656501-mRNA-1"/>
    <property type="gene ID" value="TCNE_0000656501"/>
</dbReference>
<dbReference type="GO" id="GO:0030488">
    <property type="term" value="P:tRNA methylation"/>
    <property type="evidence" value="ECO:0007669"/>
    <property type="project" value="InterPro"/>
</dbReference>
<keyword evidence="5" id="KW-0539">Nucleus</keyword>
<reference evidence="10" key="1">
    <citation type="submission" date="2016-06" db="UniProtKB">
        <authorList>
            <consortium name="WormBaseParasite"/>
        </authorList>
    </citation>
    <scope>IDENTIFICATION</scope>
</reference>
<organism evidence="9 10">
    <name type="scientific">Toxocara canis</name>
    <name type="common">Canine roundworm</name>
    <dbReference type="NCBI Taxonomy" id="6265"/>
    <lineage>
        <taxon>Eukaryota</taxon>
        <taxon>Metazoa</taxon>
        <taxon>Ecdysozoa</taxon>
        <taxon>Nematoda</taxon>
        <taxon>Chromadorea</taxon>
        <taxon>Rhabditida</taxon>
        <taxon>Spirurina</taxon>
        <taxon>Ascaridomorpha</taxon>
        <taxon>Ascaridoidea</taxon>
        <taxon>Toxocaridae</taxon>
        <taxon>Toxocara</taxon>
    </lineage>
</organism>
<protein>
    <recommendedName>
        <fullName evidence="3">tRNA (adenine(58)-N(1))-methyltransferase non-catalytic subunit TRM6</fullName>
    </recommendedName>
    <alternativeName>
        <fullName evidence="6">tRNA(m1A58)-methyltransferase subunit TRM6</fullName>
    </alternativeName>
</protein>
<name>A0A183UDJ5_TOXCA</name>
<evidence type="ECO:0000313" key="8">
    <source>
        <dbReference type="EMBL" id="VDM37886.1"/>
    </source>
</evidence>
<comment type="similarity">
    <text evidence="2">Belongs to the TRM6/GCD10 family.</text>
</comment>
<evidence type="ECO:0000256" key="7">
    <source>
        <dbReference type="SAM" id="MobiDB-lite"/>
    </source>
</evidence>
<keyword evidence="4" id="KW-0819">tRNA processing</keyword>
<proteinExistence type="inferred from homology"/>
<feature type="compositionally biased region" description="Low complexity" evidence="7">
    <location>
        <begin position="84"/>
        <end position="100"/>
    </location>
</feature>
<evidence type="ECO:0000313" key="10">
    <source>
        <dbReference type="WBParaSite" id="TCNE_0000656501-mRNA-1"/>
    </source>
</evidence>
<dbReference type="AlphaFoldDB" id="A0A183UDJ5"/>
<dbReference type="GO" id="GO:0031515">
    <property type="term" value="C:tRNA (m1A) methyltransferase complex"/>
    <property type="evidence" value="ECO:0007669"/>
    <property type="project" value="InterPro"/>
</dbReference>
<evidence type="ECO:0000313" key="9">
    <source>
        <dbReference type="Proteomes" id="UP000050794"/>
    </source>
</evidence>
<accession>A0A183UDJ5</accession>
<evidence type="ECO:0000256" key="3">
    <source>
        <dbReference type="ARBA" id="ARBA00021704"/>
    </source>
</evidence>
<dbReference type="InterPro" id="IPR017423">
    <property type="entry name" value="TRM6"/>
</dbReference>
<dbReference type="PANTHER" id="PTHR12945:SF0">
    <property type="entry name" value="TRNA (ADENINE(58)-N(1))-METHYLTRANSFERASE NON-CATALYTIC SUBUNIT TRM6"/>
    <property type="match status" value="1"/>
</dbReference>
<reference evidence="8 9" key="2">
    <citation type="submission" date="2018-11" db="EMBL/GenBank/DDBJ databases">
        <authorList>
            <consortium name="Pathogen Informatics"/>
        </authorList>
    </citation>
    <scope>NUCLEOTIDE SEQUENCE [LARGE SCALE GENOMIC DNA]</scope>
</reference>
<evidence type="ECO:0000256" key="2">
    <source>
        <dbReference type="ARBA" id="ARBA00008320"/>
    </source>
</evidence>
<keyword evidence="9" id="KW-1185">Reference proteome</keyword>
<evidence type="ECO:0000256" key="1">
    <source>
        <dbReference type="ARBA" id="ARBA00004123"/>
    </source>
</evidence>
<dbReference type="PANTHER" id="PTHR12945">
    <property type="entry name" value="TRANSLATION INITIATION FACTOR EIF3-RELATED"/>
    <property type="match status" value="1"/>
</dbReference>
<sequence>MITPGCHVVIQKLGGEHIRVCELGRKRMILIEKLRFNADGALNQPFGLFEVSAGQLTRACEEMLTNAESIGDIEPQNVNDAPKTEASSVESTSASCSSVEEGGRNAAQVRQRLTQEDISNMKSTGVSAGELVAKLVDGNVAFSERTVYAKSKYIRRKTKKHSDRVLILKPTVRLIAESYYKKDPDRVANLRIDMLAQVLLLGGIRSGYKCVVFEQCLGLLTAAVLERLGGEGACVHIHRGLIAQAIPCVQSMDFDSKVYSTFLPLRITTLLNGSIEEHEEKNDTTSQDGAAVRFSSLYYVLLKATLARRADRLHREKMAWELMSNKQIDCLLIAVKGVDPIDVLEHTWDSLRLASTLPLMAAYSWLKEKGAVNVQMCDSFHRSYQVLSESTHPVMQQLVAAGFILSAVKVEPPLQS</sequence>
<dbReference type="Pfam" id="PF04189">
    <property type="entry name" value="Gcd10p"/>
    <property type="match status" value="1"/>
</dbReference>
<dbReference type="EMBL" id="UYWY01019513">
    <property type="protein sequence ID" value="VDM37886.1"/>
    <property type="molecule type" value="Genomic_DNA"/>
</dbReference>
<dbReference type="Proteomes" id="UP000050794">
    <property type="component" value="Unassembled WGS sequence"/>
</dbReference>
<feature type="region of interest" description="Disordered" evidence="7">
    <location>
        <begin position="71"/>
        <end position="101"/>
    </location>
</feature>
<evidence type="ECO:0000256" key="6">
    <source>
        <dbReference type="ARBA" id="ARBA00032319"/>
    </source>
</evidence>
<evidence type="ECO:0000256" key="4">
    <source>
        <dbReference type="ARBA" id="ARBA00022694"/>
    </source>
</evidence>